<dbReference type="STRING" id="578459.A0A0N8PZM3"/>
<proteinExistence type="predicted"/>
<reference evidence="3 4" key="1">
    <citation type="journal article" date="2015" name="Front. Microbiol.">
        <title>Genome sequence of the plant growth promoting endophytic yeast Rhodotorula graminis WP1.</title>
        <authorList>
            <person name="Firrincieli A."/>
            <person name="Otillar R."/>
            <person name="Salamov A."/>
            <person name="Schmutz J."/>
            <person name="Khan Z."/>
            <person name="Redman R.S."/>
            <person name="Fleck N.D."/>
            <person name="Lindquist E."/>
            <person name="Grigoriev I.V."/>
            <person name="Doty S.L."/>
        </authorList>
    </citation>
    <scope>NUCLEOTIDE SEQUENCE [LARGE SCALE GENOMIC DNA]</scope>
    <source>
        <strain evidence="3 4">WP1</strain>
    </source>
</reference>
<dbReference type="Gene3D" id="3.30.70.330">
    <property type="match status" value="1"/>
</dbReference>
<dbReference type="InterPro" id="IPR000504">
    <property type="entry name" value="RRM_dom"/>
</dbReference>
<feature type="domain" description="RRM" evidence="2">
    <location>
        <begin position="52"/>
        <end position="133"/>
    </location>
</feature>
<dbReference type="AlphaFoldDB" id="A0A0N8PZM3"/>
<dbReference type="SUPFAM" id="SSF54928">
    <property type="entry name" value="RNA-binding domain, RBD"/>
    <property type="match status" value="1"/>
</dbReference>
<dbReference type="EMBL" id="KQ474085">
    <property type="protein sequence ID" value="KPV72725.1"/>
    <property type="molecule type" value="Genomic_DNA"/>
</dbReference>
<evidence type="ECO:0000313" key="4">
    <source>
        <dbReference type="Proteomes" id="UP000053890"/>
    </source>
</evidence>
<dbReference type="GeneID" id="28978285"/>
<accession>A0A0N8PZM3</accession>
<keyword evidence="4" id="KW-1185">Reference proteome</keyword>
<name>A0A0N8PZM3_RHOGW</name>
<sequence length="282" mass="29814">MNGHQALFGVLLSPPATTPCLERSYFFLFAKRFNNGPVPHVVEDVDKDIIDTAIVIKNIPFACPKEQLLNIMSSLALPAPFAFNYHYAPEDPTSFRGLAFANYRDGHEAGVVRAAMDGLEIMGRKLRCEFKKQLRPGEKEAIERTKALKRMRSAQLLAGGSGGGGAPDFGWNRREASAPGGHAGGGMVTGASGGGGGGGAGGNAGLGVSAGEDGIEDYGRPLAFGQGTHLGGGLSHPSIRATRRRSSRTILLQRDLRRRRRGALVVATKPGTAPGHDSRRCA</sequence>
<dbReference type="OrthoDB" id="434258at2759"/>
<dbReference type="GO" id="GO:0003723">
    <property type="term" value="F:RNA binding"/>
    <property type="evidence" value="ECO:0007669"/>
    <property type="project" value="UniProtKB-UniRule"/>
</dbReference>
<dbReference type="Proteomes" id="UP000053890">
    <property type="component" value="Unassembled WGS sequence"/>
</dbReference>
<organism evidence="3 4">
    <name type="scientific">Rhodotorula graminis (strain WP1)</name>
    <dbReference type="NCBI Taxonomy" id="578459"/>
    <lineage>
        <taxon>Eukaryota</taxon>
        <taxon>Fungi</taxon>
        <taxon>Dikarya</taxon>
        <taxon>Basidiomycota</taxon>
        <taxon>Pucciniomycotina</taxon>
        <taxon>Microbotryomycetes</taxon>
        <taxon>Sporidiobolales</taxon>
        <taxon>Sporidiobolaceae</taxon>
        <taxon>Rhodotorula</taxon>
    </lineage>
</organism>
<dbReference type="PROSITE" id="PS50102">
    <property type="entry name" value="RRM"/>
    <property type="match status" value="1"/>
</dbReference>
<dbReference type="RefSeq" id="XP_018268774.1">
    <property type="nucleotide sequence ID" value="XM_018417837.1"/>
</dbReference>
<protein>
    <recommendedName>
        <fullName evidence="2">RRM domain-containing protein</fullName>
    </recommendedName>
</protein>
<dbReference type="InterPro" id="IPR035979">
    <property type="entry name" value="RBD_domain_sf"/>
</dbReference>
<gene>
    <name evidence="3" type="ORF">RHOBADRAFT_55422</name>
</gene>
<evidence type="ECO:0000256" key="1">
    <source>
        <dbReference type="PROSITE-ProRule" id="PRU00176"/>
    </source>
</evidence>
<evidence type="ECO:0000313" key="3">
    <source>
        <dbReference type="EMBL" id="KPV72725.1"/>
    </source>
</evidence>
<dbReference type="InterPro" id="IPR012677">
    <property type="entry name" value="Nucleotide-bd_a/b_plait_sf"/>
</dbReference>
<evidence type="ECO:0000259" key="2">
    <source>
        <dbReference type="PROSITE" id="PS50102"/>
    </source>
</evidence>
<keyword evidence="1" id="KW-0694">RNA-binding</keyword>